<reference evidence="2 3" key="1">
    <citation type="submission" date="2019-12" db="EMBL/GenBank/DDBJ databases">
        <title>Whole-genome analyses of novel actinobacteria.</title>
        <authorList>
            <person name="Sahin N."/>
            <person name="Saygin H."/>
        </authorList>
    </citation>
    <scope>NUCLEOTIDE SEQUENCE [LARGE SCALE GENOMIC DNA]</scope>
    <source>
        <strain evidence="2 3">KC615</strain>
    </source>
</reference>
<sequence>MGIIYTEETPNALDLFTLYETEQWNDFLHLTKESLHQAISNSWYVISAYEQSKLVGTGRLISDGITVALVSGLIVDPDYRRRGIGKNMINKMVTKCRECKLAIQLFTTDENMEYYKNLGFRTFANGLIYITINQHKQIQGDVFDGRNKV</sequence>
<evidence type="ECO:0000313" key="2">
    <source>
        <dbReference type="EMBL" id="MXQ55148.1"/>
    </source>
</evidence>
<dbReference type="CDD" id="cd04301">
    <property type="entry name" value="NAT_SF"/>
    <property type="match status" value="1"/>
</dbReference>
<dbReference type="InterPro" id="IPR053144">
    <property type="entry name" value="Acetyltransferase_Butenolide"/>
</dbReference>
<dbReference type="InterPro" id="IPR016181">
    <property type="entry name" value="Acyl_CoA_acyltransferase"/>
</dbReference>
<dbReference type="RefSeq" id="WP_160802502.1">
    <property type="nucleotide sequence ID" value="NZ_WUUL01000012.1"/>
</dbReference>
<proteinExistence type="predicted"/>
<accession>A0A6I4VWZ5</accession>
<keyword evidence="3" id="KW-1185">Reference proteome</keyword>
<dbReference type="AlphaFoldDB" id="A0A6I4VWZ5"/>
<dbReference type="EMBL" id="WUUL01000012">
    <property type="protein sequence ID" value="MXQ55148.1"/>
    <property type="molecule type" value="Genomic_DNA"/>
</dbReference>
<protein>
    <submittedName>
        <fullName evidence="2">GNAT family N-acetyltransferase</fullName>
    </submittedName>
</protein>
<dbReference type="PROSITE" id="PS51186">
    <property type="entry name" value="GNAT"/>
    <property type="match status" value="1"/>
</dbReference>
<evidence type="ECO:0000313" key="3">
    <source>
        <dbReference type="Proteomes" id="UP000430692"/>
    </source>
</evidence>
<dbReference type="Pfam" id="PF13673">
    <property type="entry name" value="Acetyltransf_10"/>
    <property type="match status" value="1"/>
</dbReference>
<dbReference type="Gene3D" id="3.40.630.30">
    <property type="match status" value="1"/>
</dbReference>
<name>A0A6I4VWZ5_9BACL</name>
<dbReference type="Proteomes" id="UP000430692">
    <property type="component" value="Unassembled WGS sequence"/>
</dbReference>
<dbReference type="InterPro" id="IPR000182">
    <property type="entry name" value="GNAT_dom"/>
</dbReference>
<dbReference type="PANTHER" id="PTHR43233">
    <property type="entry name" value="FAMILY N-ACETYLTRANSFERASE, PUTATIVE (AFU_ORTHOLOGUE AFUA_6G03350)-RELATED"/>
    <property type="match status" value="1"/>
</dbReference>
<organism evidence="2 3">
    <name type="scientific">Shimazuella alba</name>
    <dbReference type="NCBI Taxonomy" id="2690964"/>
    <lineage>
        <taxon>Bacteria</taxon>
        <taxon>Bacillati</taxon>
        <taxon>Bacillota</taxon>
        <taxon>Bacilli</taxon>
        <taxon>Bacillales</taxon>
        <taxon>Thermoactinomycetaceae</taxon>
        <taxon>Shimazuella</taxon>
    </lineage>
</organism>
<comment type="caution">
    <text evidence="2">The sequence shown here is derived from an EMBL/GenBank/DDBJ whole genome shotgun (WGS) entry which is preliminary data.</text>
</comment>
<dbReference type="PANTHER" id="PTHR43233:SF1">
    <property type="entry name" value="FAMILY N-ACETYLTRANSFERASE, PUTATIVE (AFU_ORTHOLOGUE AFUA_6G03350)-RELATED"/>
    <property type="match status" value="1"/>
</dbReference>
<feature type="domain" description="N-acetyltransferase" evidence="1">
    <location>
        <begin position="3"/>
        <end position="135"/>
    </location>
</feature>
<gene>
    <name evidence="2" type="ORF">GSM42_15785</name>
</gene>
<dbReference type="SUPFAM" id="SSF55729">
    <property type="entry name" value="Acyl-CoA N-acyltransferases (Nat)"/>
    <property type="match status" value="1"/>
</dbReference>
<dbReference type="GO" id="GO:0016747">
    <property type="term" value="F:acyltransferase activity, transferring groups other than amino-acyl groups"/>
    <property type="evidence" value="ECO:0007669"/>
    <property type="project" value="InterPro"/>
</dbReference>
<evidence type="ECO:0000259" key="1">
    <source>
        <dbReference type="PROSITE" id="PS51186"/>
    </source>
</evidence>
<keyword evidence="2" id="KW-0808">Transferase</keyword>